<evidence type="ECO:0000256" key="7">
    <source>
        <dbReference type="ARBA" id="ARBA00022519"/>
    </source>
</evidence>
<keyword evidence="6" id="KW-1003">Cell membrane</keyword>
<accession>D2U2P2</accession>
<evidence type="ECO:0000256" key="16">
    <source>
        <dbReference type="ARBA" id="ARBA00083871"/>
    </source>
</evidence>
<dbReference type="InterPro" id="IPR011783">
    <property type="entry name" value="Pept_S1C_DegS"/>
</dbReference>
<comment type="catalytic activity">
    <reaction evidence="1">
        <text>Acts on substrates that are at least partially unfolded. The cleavage site P1 residue is normally between a pair of hydrophobic residues, such as Val-|-Val.</text>
        <dbReference type="EC" id="3.4.21.107"/>
    </reaction>
</comment>
<evidence type="ECO:0000256" key="11">
    <source>
        <dbReference type="ARBA" id="ARBA00022825"/>
    </source>
</evidence>
<feature type="active site" description="Charge relay system" evidence="17">
    <location>
        <position position="113"/>
    </location>
</feature>
<dbReference type="InterPro" id="IPR001478">
    <property type="entry name" value="PDZ"/>
</dbReference>
<gene>
    <name evidence="21" type="ORF">ARN_28680</name>
</gene>
<name>D2U2P2_9GAMM</name>
<comment type="subunit">
    <text evidence="4">Homotrimer.</text>
</comment>
<feature type="binding site" evidence="18">
    <location>
        <position position="367"/>
    </location>
    <ligand>
        <name>substrate</name>
    </ligand>
</feature>
<feature type="binding site" evidence="18">
    <location>
        <position position="200"/>
    </location>
    <ligand>
        <name>substrate</name>
    </ligand>
</feature>
<keyword evidence="9 19" id="KW-0812">Transmembrane</keyword>
<dbReference type="SUPFAM" id="SSF50156">
    <property type="entry name" value="PDZ domain-like"/>
    <property type="match status" value="1"/>
</dbReference>
<evidence type="ECO:0000256" key="15">
    <source>
        <dbReference type="ARBA" id="ARBA00078529"/>
    </source>
</evidence>
<evidence type="ECO:0000256" key="14">
    <source>
        <dbReference type="ARBA" id="ARBA00071522"/>
    </source>
</evidence>
<keyword evidence="13 19" id="KW-0472">Membrane</keyword>
<dbReference type="SMART" id="SM00228">
    <property type="entry name" value="PDZ"/>
    <property type="match status" value="1"/>
</dbReference>
<dbReference type="MEROPS" id="S01.275"/>
<evidence type="ECO:0000256" key="12">
    <source>
        <dbReference type="ARBA" id="ARBA00022989"/>
    </source>
</evidence>
<evidence type="ECO:0000256" key="3">
    <source>
        <dbReference type="ARBA" id="ARBA00010541"/>
    </source>
</evidence>
<dbReference type="Pfam" id="PF13180">
    <property type="entry name" value="PDZ_2"/>
    <property type="match status" value="1"/>
</dbReference>
<organism evidence="21">
    <name type="scientific">Arsenophonus nasoniae</name>
    <name type="common">son-killer infecting Nasonia vitripennis</name>
    <dbReference type="NCBI Taxonomy" id="638"/>
    <lineage>
        <taxon>Bacteria</taxon>
        <taxon>Pseudomonadati</taxon>
        <taxon>Pseudomonadota</taxon>
        <taxon>Gammaproteobacteria</taxon>
        <taxon>Enterobacterales</taxon>
        <taxon>Morganellaceae</taxon>
        <taxon>Arsenophonus</taxon>
    </lineage>
</organism>
<dbReference type="SUPFAM" id="SSF50494">
    <property type="entry name" value="Trypsin-like serine proteases"/>
    <property type="match status" value="1"/>
</dbReference>
<dbReference type="InterPro" id="IPR036034">
    <property type="entry name" value="PDZ_sf"/>
</dbReference>
<keyword evidence="7" id="KW-0997">Cell inner membrane</keyword>
<feature type="active site" description="Charge relay system" evidence="17">
    <location>
        <position position="143"/>
    </location>
</feature>
<dbReference type="PRINTS" id="PR00834">
    <property type="entry name" value="PROTEASES2C"/>
</dbReference>
<dbReference type="Gene3D" id="2.40.10.10">
    <property type="entry name" value="Trypsin-like serine proteases"/>
    <property type="match status" value="2"/>
</dbReference>
<evidence type="ECO:0000259" key="20">
    <source>
        <dbReference type="PROSITE" id="PS50106"/>
    </source>
</evidence>
<dbReference type="InterPro" id="IPR001940">
    <property type="entry name" value="Peptidase_S1C"/>
</dbReference>
<dbReference type="GO" id="GO:0042597">
    <property type="term" value="C:periplasmic space"/>
    <property type="evidence" value="ECO:0007669"/>
    <property type="project" value="TreeGrafter"/>
</dbReference>
<evidence type="ECO:0000256" key="18">
    <source>
        <dbReference type="PIRSR" id="PIRSR611783-2"/>
    </source>
</evidence>
<reference evidence="21" key="1">
    <citation type="journal article" date="2010" name="Insect Mol. Biol.">
        <title>The draft genome sequence of Arsenophonus nasoniae, son-killer bacterium of Nasonia vitripennis, reveals genes associated with virulence and symbiosis.</title>
        <authorList>
            <person name="Wilkes T."/>
            <person name="Darby A.C."/>
            <person name="Choi J."/>
            <person name="Colborne J.K."/>
            <person name="Werren J.H."/>
            <person name="Hurst G.D.D."/>
        </authorList>
    </citation>
    <scope>NUCLEOTIDE SEQUENCE</scope>
</reference>
<dbReference type="InterPro" id="IPR043504">
    <property type="entry name" value="Peptidase_S1_PA_chymotrypsin"/>
</dbReference>
<proteinExistence type="inferred from homology"/>
<evidence type="ECO:0000256" key="9">
    <source>
        <dbReference type="ARBA" id="ARBA00022692"/>
    </source>
</evidence>
<keyword evidence="10" id="KW-0378">Hydrolase</keyword>
<dbReference type="EMBL" id="FN545251">
    <property type="protein sequence ID" value="CBA75363.1"/>
    <property type="molecule type" value="Genomic_DNA"/>
</dbReference>
<feature type="active site" description="Charge relay system" evidence="17">
    <location>
        <position position="217"/>
    </location>
</feature>
<dbReference type="GO" id="GO:0005886">
    <property type="term" value="C:plasma membrane"/>
    <property type="evidence" value="ECO:0007669"/>
    <property type="project" value="UniProtKB-SubCell"/>
</dbReference>
<feature type="domain" description="PDZ" evidence="20">
    <location>
        <begin position="264"/>
        <end position="328"/>
    </location>
</feature>
<dbReference type="FunFam" id="2.40.10.10:FF:000001">
    <property type="entry name" value="Periplasmic serine protease DegS"/>
    <property type="match status" value="1"/>
</dbReference>
<evidence type="ECO:0000256" key="8">
    <source>
        <dbReference type="ARBA" id="ARBA00022670"/>
    </source>
</evidence>
<dbReference type="PANTHER" id="PTHR22939">
    <property type="entry name" value="SERINE PROTEASE FAMILY S1C HTRA-RELATED"/>
    <property type="match status" value="1"/>
</dbReference>
<dbReference type="Gene3D" id="2.30.42.10">
    <property type="match status" value="1"/>
</dbReference>
<dbReference type="AlphaFoldDB" id="D2U2P2"/>
<sequence>MVSCYFIISFIAYYRILTMLIKLFRAVIVGLVIAAILLIAIPSIRPKGLTDLLDGKKDDQPISFSKAVRRAAPAVVYVYSSGTGSFSQNGRELTALGSGVIMSSNGYIITNRHVVNNADQIQIALPDGLIFDALIVGSDSLTDLAVLKIDAENLPVIPINPHRKAHVGDIVLAIGNPYNLGQTVTQGIISATGRVGLSPTRRQNFLQTDASINHGNSGGALINTEGELMGINTLSFDHSENGFTPEGLGFAIPTELATKIMEKLIRDGRVIRGFIGITARDLPRIRSNNNDINQIKGLRIFQVAPNGPAENAGIQVGNIIISVNGQPVISAAETMDQVAEINPGSIVPVVLIRNDKTITVHVKIEEYNEGKSLLQ</sequence>
<keyword evidence="8 21" id="KW-0645">Protease</keyword>
<evidence type="ECO:0000256" key="10">
    <source>
        <dbReference type="ARBA" id="ARBA00022801"/>
    </source>
</evidence>
<dbReference type="NCBIfam" id="NF008147">
    <property type="entry name" value="PRK10898.1"/>
    <property type="match status" value="1"/>
</dbReference>
<dbReference type="FunFam" id="2.40.10.10:FF:000009">
    <property type="entry name" value="Serine endoprotease DegS, periplasmic"/>
    <property type="match status" value="1"/>
</dbReference>
<keyword evidence="11" id="KW-0720">Serine protease</keyword>
<evidence type="ECO:0000256" key="19">
    <source>
        <dbReference type="SAM" id="Phobius"/>
    </source>
</evidence>
<evidence type="ECO:0000256" key="1">
    <source>
        <dbReference type="ARBA" id="ARBA00001772"/>
    </source>
</evidence>
<dbReference type="NCBIfam" id="TIGR02038">
    <property type="entry name" value="protease_degS"/>
    <property type="match status" value="1"/>
</dbReference>
<dbReference type="GO" id="GO:0006515">
    <property type="term" value="P:protein quality control for misfolded or incompletely synthesized proteins"/>
    <property type="evidence" value="ECO:0007669"/>
    <property type="project" value="TreeGrafter"/>
</dbReference>
<dbReference type="EC" id="3.4.21.107" evidence="5"/>
<dbReference type="PANTHER" id="PTHR22939:SF101">
    <property type="entry name" value="PERIPLASMIC PH-DEPENDENT SERINE ENDOPROTEASE DEGQ"/>
    <property type="match status" value="1"/>
</dbReference>
<evidence type="ECO:0000256" key="13">
    <source>
        <dbReference type="ARBA" id="ARBA00023136"/>
    </source>
</evidence>
<dbReference type="Pfam" id="PF13365">
    <property type="entry name" value="Trypsin_2"/>
    <property type="match status" value="1"/>
</dbReference>
<evidence type="ECO:0000256" key="6">
    <source>
        <dbReference type="ARBA" id="ARBA00022475"/>
    </source>
</evidence>
<evidence type="ECO:0000256" key="4">
    <source>
        <dbReference type="ARBA" id="ARBA00011233"/>
    </source>
</evidence>
<feature type="binding site" evidence="18">
    <location>
        <begin position="275"/>
        <end position="280"/>
    </location>
    <ligand>
        <name>substrate</name>
    </ligand>
</feature>
<keyword evidence="12 19" id="KW-1133">Transmembrane helix</keyword>
<evidence type="ECO:0000256" key="5">
    <source>
        <dbReference type="ARBA" id="ARBA00013035"/>
    </source>
</evidence>
<dbReference type="InterPro" id="IPR009003">
    <property type="entry name" value="Peptidase_S1_PA"/>
</dbReference>
<dbReference type="PROSITE" id="PS50106">
    <property type="entry name" value="PDZ"/>
    <property type="match status" value="1"/>
</dbReference>
<dbReference type="GO" id="GO:0004252">
    <property type="term" value="F:serine-type endopeptidase activity"/>
    <property type="evidence" value="ECO:0007669"/>
    <property type="project" value="InterPro"/>
</dbReference>
<protein>
    <recommendedName>
        <fullName evidence="14">Serine endoprotease DegS</fullName>
        <ecNumber evidence="5">3.4.21.107</ecNumber>
    </recommendedName>
    <alternativeName>
        <fullName evidence="16">Site-1 protease DegS</fullName>
    </alternativeName>
    <alternativeName>
        <fullName evidence="15">Site-1-type intramembrane protease</fullName>
    </alternativeName>
</protein>
<evidence type="ECO:0000256" key="17">
    <source>
        <dbReference type="PIRSR" id="PIRSR611783-1"/>
    </source>
</evidence>
<comment type="subcellular location">
    <subcellularLocation>
        <location evidence="2">Cell inner membrane</location>
        <topology evidence="2">Single-pass membrane protein</topology>
    </subcellularLocation>
</comment>
<evidence type="ECO:0000256" key="2">
    <source>
        <dbReference type="ARBA" id="ARBA00004377"/>
    </source>
</evidence>
<feature type="transmembrane region" description="Helical" evidence="19">
    <location>
        <begin position="23"/>
        <end position="44"/>
    </location>
</feature>
<comment type="similarity">
    <text evidence="3">Belongs to the peptidase S1C family.</text>
</comment>
<evidence type="ECO:0000313" key="21">
    <source>
        <dbReference type="EMBL" id="CBA75363.1"/>
    </source>
</evidence>